<evidence type="ECO:0000256" key="6">
    <source>
        <dbReference type="ARBA" id="ARBA00022776"/>
    </source>
</evidence>
<feature type="compositionally biased region" description="Polar residues" evidence="11">
    <location>
        <begin position="221"/>
        <end position="245"/>
    </location>
</feature>
<proteinExistence type="inferred from homology"/>
<dbReference type="GO" id="GO:0051301">
    <property type="term" value="P:cell division"/>
    <property type="evidence" value="ECO:0007669"/>
    <property type="project" value="UniProtKB-KW"/>
</dbReference>
<dbReference type="EMBL" id="ML986490">
    <property type="protein sequence ID" value="KAF2277556.1"/>
    <property type="molecule type" value="Genomic_DNA"/>
</dbReference>
<dbReference type="GeneID" id="54554705"/>
<keyword evidence="7 10" id="KW-0175">Coiled coil</keyword>
<keyword evidence="13" id="KW-1185">Reference proteome</keyword>
<evidence type="ECO:0000256" key="4">
    <source>
        <dbReference type="ARBA" id="ARBA00022618"/>
    </source>
</evidence>
<keyword evidence="9" id="KW-0131">Cell cycle</keyword>
<keyword evidence="4" id="KW-0132">Cell division</keyword>
<evidence type="ECO:0000256" key="2">
    <source>
        <dbReference type="ARBA" id="ARBA00005479"/>
    </source>
</evidence>
<dbReference type="PANTHER" id="PTHR31570:SF1">
    <property type="entry name" value="HAUS AUGMIN-LIKE COMPLEX SUBUNIT 1"/>
    <property type="match status" value="1"/>
</dbReference>
<keyword evidence="8" id="KW-0206">Cytoskeleton</keyword>
<feature type="region of interest" description="Disordered" evidence="11">
    <location>
        <begin position="211"/>
        <end position="245"/>
    </location>
</feature>
<dbReference type="GO" id="GO:0005829">
    <property type="term" value="C:cytosol"/>
    <property type="evidence" value="ECO:0007669"/>
    <property type="project" value="TreeGrafter"/>
</dbReference>
<dbReference type="InterPro" id="IPR026243">
    <property type="entry name" value="HAUS1"/>
</dbReference>
<dbReference type="Proteomes" id="UP000800097">
    <property type="component" value="Unassembled WGS sequence"/>
</dbReference>
<evidence type="ECO:0000256" key="1">
    <source>
        <dbReference type="ARBA" id="ARBA00004186"/>
    </source>
</evidence>
<evidence type="ECO:0000313" key="13">
    <source>
        <dbReference type="Proteomes" id="UP000800097"/>
    </source>
</evidence>
<protein>
    <submittedName>
        <fullName evidence="12">Uncharacterized protein</fullName>
    </submittedName>
</protein>
<dbReference type="AlphaFoldDB" id="A0A6A6JPF5"/>
<evidence type="ECO:0000256" key="9">
    <source>
        <dbReference type="ARBA" id="ARBA00023306"/>
    </source>
</evidence>
<gene>
    <name evidence="12" type="ORF">EI97DRAFT_466393</name>
</gene>
<name>A0A6A6JPF5_WESOR</name>
<dbReference type="GO" id="GO:0005874">
    <property type="term" value="C:microtubule"/>
    <property type="evidence" value="ECO:0007669"/>
    <property type="project" value="UniProtKB-KW"/>
</dbReference>
<evidence type="ECO:0000256" key="7">
    <source>
        <dbReference type="ARBA" id="ARBA00023054"/>
    </source>
</evidence>
<accession>A0A6A6JPF5</accession>
<dbReference type="RefSeq" id="XP_033655095.1">
    <property type="nucleotide sequence ID" value="XM_033801530.1"/>
</dbReference>
<organism evidence="12 13">
    <name type="scientific">Westerdykella ornata</name>
    <dbReference type="NCBI Taxonomy" id="318751"/>
    <lineage>
        <taxon>Eukaryota</taxon>
        <taxon>Fungi</taxon>
        <taxon>Dikarya</taxon>
        <taxon>Ascomycota</taxon>
        <taxon>Pezizomycotina</taxon>
        <taxon>Dothideomycetes</taxon>
        <taxon>Pleosporomycetidae</taxon>
        <taxon>Pleosporales</taxon>
        <taxon>Sporormiaceae</taxon>
        <taxon>Westerdykella</taxon>
    </lineage>
</organism>
<dbReference type="GO" id="GO:0005819">
    <property type="term" value="C:spindle"/>
    <property type="evidence" value="ECO:0007669"/>
    <property type="project" value="UniProtKB-SubCell"/>
</dbReference>
<keyword evidence="3" id="KW-0963">Cytoplasm</keyword>
<reference evidence="12" key="1">
    <citation type="journal article" date="2020" name="Stud. Mycol.">
        <title>101 Dothideomycetes genomes: a test case for predicting lifestyles and emergence of pathogens.</title>
        <authorList>
            <person name="Haridas S."/>
            <person name="Albert R."/>
            <person name="Binder M."/>
            <person name="Bloem J."/>
            <person name="Labutti K."/>
            <person name="Salamov A."/>
            <person name="Andreopoulos B."/>
            <person name="Baker S."/>
            <person name="Barry K."/>
            <person name="Bills G."/>
            <person name="Bluhm B."/>
            <person name="Cannon C."/>
            <person name="Castanera R."/>
            <person name="Culley D."/>
            <person name="Daum C."/>
            <person name="Ezra D."/>
            <person name="Gonzalez J."/>
            <person name="Henrissat B."/>
            <person name="Kuo A."/>
            <person name="Liang C."/>
            <person name="Lipzen A."/>
            <person name="Lutzoni F."/>
            <person name="Magnuson J."/>
            <person name="Mondo S."/>
            <person name="Nolan M."/>
            <person name="Ohm R."/>
            <person name="Pangilinan J."/>
            <person name="Park H.-J."/>
            <person name="Ramirez L."/>
            <person name="Alfaro M."/>
            <person name="Sun H."/>
            <person name="Tritt A."/>
            <person name="Yoshinaga Y."/>
            <person name="Zwiers L.-H."/>
            <person name="Turgeon B."/>
            <person name="Goodwin S."/>
            <person name="Spatafora J."/>
            <person name="Crous P."/>
            <person name="Grigoriev I."/>
        </authorList>
    </citation>
    <scope>NUCLEOTIDE SEQUENCE</scope>
    <source>
        <strain evidence="12">CBS 379.55</strain>
    </source>
</reference>
<evidence type="ECO:0000256" key="11">
    <source>
        <dbReference type="SAM" id="MobiDB-lite"/>
    </source>
</evidence>
<feature type="coiled-coil region" evidence="10">
    <location>
        <begin position="254"/>
        <end position="312"/>
    </location>
</feature>
<dbReference type="OrthoDB" id="5372507at2759"/>
<sequence length="323" mass="36082">MDNLTAADLFSPSKARQQRAQAQDWAQIDNWLSYKYAGRTIPSFERNDETLKVLRELSLVNERSDEERAVYERLEREALKELNDKPPPPELLAVLQSSLPPSASKTLAALAETATTLSLPTADPQATAHALISHTTTCQTLTNHLTHIQTLQSYVEKQHVLLRQQLAELQNNPAFRTPENLPRQTSDNMRQTKHLRAKIRDAEDRLSNLEYAANGGHSRQRSVSGSITHSRTHSRTNSLHTSASTTPISTLATSVDALADMLEAQKELEALKKAVEAVEKEVDEFAGLPAERESARREVGRLEVELDTLRRRRDGLFGGLVGR</sequence>
<keyword evidence="6" id="KW-0498">Mitosis</keyword>
<dbReference type="GO" id="GO:0070652">
    <property type="term" value="C:HAUS complex"/>
    <property type="evidence" value="ECO:0007669"/>
    <property type="project" value="InterPro"/>
</dbReference>
<dbReference type="Pfam" id="PF25762">
    <property type="entry name" value="HAUS1"/>
    <property type="match status" value="1"/>
</dbReference>
<evidence type="ECO:0000313" key="12">
    <source>
        <dbReference type="EMBL" id="KAF2277556.1"/>
    </source>
</evidence>
<evidence type="ECO:0000256" key="10">
    <source>
        <dbReference type="SAM" id="Coils"/>
    </source>
</evidence>
<keyword evidence="5" id="KW-0493">Microtubule</keyword>
<evidence type="ECO:0000256" key="8">
    <source>
        <dbReference type="ARBA" id="ARBA00023212"/>
    </source>
</evidence>
<evidence type="ECO:0000256" key="3">
    <source>
        <dbReference type="ARBA" id="ARBA00022490"/>
    </source>
</evidence>
<comment type="similarity">
    <text evidence="2">Belongs to the HAUS1 family.</text>
</comment>
<dbReference type="GO" id="GO:0051225">
    <property type="term" value="P:spindle assembly"/>
    <property type="evidence" value="ECO:0007669"/>
    <property type="project" value="InterPro"/>
</dbReference>
<comment type="subcellular location">
    <subcellularLocation>
        <location evidence="1">Cytoplasm</location>
        <location evidence="1">Cytoskeleton</location>
        <location evidence="1">Spindle</location>
    </subcellularLocation>
</comment>
<dbReference type="PANTHER" id="PTHR31570">
    <property type="entry name" value="HAUS AUGMIN-LIKE COMPLEX SUBUNIT 1"/>
    <property type="match status" value="1"/>
</dbReference>
<evidence type="ECO:0000256" key="5">
    <source>
        <dbReference type="ARBA" id="ARBA00022701"/>
    </source>
</evidence>